<dbReference type="RefSeq" id="WP_087918289.1">
    <property type="nucleotide sequence ID" value="NZ_CP021780.1"/>
</dbReference>
<name>A0A2Z2KJE1_9BACL</name>
<organism evidence="1 2">
    <name type="scientific">Paenibacillus donghaensis</name>
    <dbReference type="NCBI Taxonomy" id="414771"/>
    <lineage>
        <taxon>Bacteria</taxon>
        <taxon>Bacillati</taxon>
        <taxon>Bacillota</taxon>
        <taxon>Bacilli</taxon>
        <taxon>Bacillales</taxon>
        <taxon>Paenibacillaceae</taxon>
        <taxon>Paenibacillus</taxon>
    </lineage>
</organism>
<keyword evidence="2" id="KW-1185">Reference proteome</keyword>
<gene>
    <name evidence="1" type="ORF">B9T62_28205</name>
</gene>
<reference evidence="1 2" key="1">
    <citation type="submission" date="2017-06" db="EMBL/GenBank/DDBJ databases">
        <title>Complete genome sequence of Paenibacillus donghaensis KCTC 13049T isolated from East Sea sediment, South Korea.</title>
        <authorList>
            <person name="Jung B.K."/>
            <person name="Hong S.-J."/>
            <person name="Shin J.-H."/>
        </authorList>
    </citation>
    <scope>NUCLEOTIDE SEQUENCE [LARGE SCALE GENOMIC DNA]</scope>
    <source>
        <strain evidence="1 2">KCTC 13049</strain>
    </source>
</reference>
<dbReference type="KEGG" id="pdh:B9T62_28205"/>
<evidence type="ECO:0000313" key="1">
    <source>
        <dbReference type="EMBL" id="ASA24305.1"/>
    </source>
</evidence>
<evidence type="ECO:0000313" key="2">
    <source>
        <dbReference type="Proteomes" id="UP000249890"/>
    </source>
</evidence>
<dbReference type="AlphaFoldDB" id="A0A2Z2KJE1"/>
<protein>
    <submittedName>
        <fullName evidence="1">Uncharacterized protein</fullName>
    </submittedName>
</protein>
<accession>A0A2Z2KJE1</accession>
<dbReference type="OrthoDB" id="2637207at2"/>
<sequence>MRSDWIRRLLLPRHAARAKELRRASVRVTLTISQYQNVSQEIQEEIKHNRFAKYLIYDRGEHHGHD</sequence>
<dbReference type="Proteomes" id="UP000249890">
    <property type="component" value="Chromosome"/>
</dbReference>
<dbReference type="EMBL" id="CP021780">
    <property type="protein sequence ID" value="ASA24305.1"/>
    <property type="molecule type" value="Genomic_DNA"/>
</dbReference>
<proteinExistence type="predicted"/>